<proteinExistence type="predicted"/>
<keyword evidence="1" id="KW-1133">Transmembrane helix</keyword>
<reference evidence="2 3" key="1">
    <citation type="submission" date="2021-03" db="EMBL/GenBank/DDBJ databases">
        <title>novel species in genus Cellulomonas.</title>
        <authorList>
            <person name="Zhang G."/>
        </authorList>
    </citation>
    <scope>NUCLEOTIDE SEQUENCE [LARGE SCALE GENOMIC DNA]</scope>
    <source>
        <strain evidence="3">zg-ZUI188</strain>
    </source>
</reference>
<dbReference type="EMBL" id="JAGFBM010000001">
    <property type="protein sequence ID" value="MBO3083059.1"/>
    <property type="molecule type" value="Genomic_DNA"/>
</dbReference>
<evidence type="ECO:0000313" key="2">
    <source>
        <dbReference type="EMBL" id="MBO3083059.1"/>
    </source>
</evidence>
<gene>
    <name evidence="2" type="ORF">J4035_00260</name>
</gene>
<evidence type="ECO:0000256" key="1">
    <source>
        <dbReference type="SAM" id="Phobius"/>
    </source>
</evidence>
<organism evidence="2 3">
    <name type="scientific">Cellulomonas fengjieae</name>
    <dbReference type="NCBI Taxonomy" id="2819978"/>
    <lineage>
        <taxon>Bacteria</taxon>
        <taxon>Bacillati</taxon>
        <taxon>Actinomycetota</taxon>
        <taxon>Actinomycetes</taxon>
        <taxon>Micrococcales</taxon>
        <taxon>Cellulomonadaceae</taxon>
        <taxon>Cellulomonas</taxon>
    </lineage>
</organism>
<comment type="caution">
    <text evidence="2">The sequence shown here is derived from an EMBL/GenBank/DDBJ whole genome shotgun (WGS) entry which is preliminary data.</text>
</comment>
<dbReference type="Proteomes" id="UP000678317">
    <property type="component" value="Unassembled WGS sequence"/>
</dbReference>
<accession>A0ABS3SCK7</accession>
<keyword evidence="1" id="KW-0812">Transmembrane</keyword>
<feature type="transmembrane region" description="Helical" evidence="1">
    <location>
        <begin position="26"/>
        <end position="59"/>
    </location>
</feature>
<keyword evidence="3" id="KW-1185">Reference proteome</keyword>
<keyword evidence="1" id="KW-0472">Membrane</keyword>
<dbReference type="RefSeq" id="WP_208288119.1">
    <property type="nucleotide sequence ID" value="NZ_CP074404.1"/>
</dbReference>
<protein>
    <submittedName>
        <fullName evidence="2">Uncharacterized protein</fullName>
    </submittedName>
</protein>
<evidence type="ECO:0000313" key="3">
    <source>
        <dbReference type="Proteomes" id="UP000678317"/>
    </source>
</evidence>
<sequence length="88" mass="9199">MSHRTSTIARGVEYHRVLERRGVGRGILAIVLLVAGMTFFGIVLVPGAVVVATAVVVWVRSRRTGPARTPATGGSVAYVKPTEASVAA</sequence>
<name>A0ABS3SCK7_9CELL</name>